<dbReference type="Proteomes" id="UP001138709">
    <property type="component" value="Unassembled WGS sequence"/>
</dbReference>
<keyword evidence="1" id="KW-0812">Transmembrane</keyword>
<dbReference type="AlphaFoldDB" id="A0A9X9X5R3"/>
<proteinExistence type="predicted"/>
<reference evidence="2" key="2">
    <citation type="journal article" date="2021" name="Syst. Appl. Microbiol.">
        <title>Roseomonas hellenica sp. nov., isolated from roots of wild-growing Alkanna tinctoria.</title>
        <authorList>
            <person name="Rat A."/>
            <person name="Naranjo H.D."/>
            <person name="Lebbe L."/>
            <person name="Cnockaert M."/>
            <person name="Krigas N."/>
            <person name="Grigoriadou K."/>
            <person name="Maloupa E."/>
            <person name="Willems A."/>
        </authorList>
    </citation>
    <scope>NUCLEOTIDE SEQUENCE</scope>
    <source>
        <strain evidence="2">LMG 31228</strain>
    </source>
</reference>
<feature type="transmembrane region" description="Helical" evidence="1">
    <location>
        <begin position="163"/>
        <end position="180"/>
    </location>
</feature>
<gene>
    <name evidence="2" type="ORF">GXW74_00995</name>
</gene>
<feature type="transmembrane region" description="Helical" evidence="1">
    <location>
        <begin position="437"/>
        <end position="455"/>
    </location>
</feature>
<keyword evidence="1" id="KW-0472">Membrane</keyword>
<sequence>MSATLVGLTVLALCLRWAGDAGRLIQLVLVAGIFEAAAAFILGGFGLQPGLVPAAMLVALVGAQYLTGRRSVAELPTLYLMAPLLLLFAYAAVTAVLLPDAFAGRIIVWPQKFRGPIPEPLPLAPGQGNTNQVLYLAANVALACGTALALGRAGAVWNAVVRAYLFGGYLAVGIAAWEFASRTVGVPYPKELLQSNPSWGIVEQSLGSLPRLQSSFAEPSAFAFYLVGVAFACVALCLRGHRVMRADVLLVLVLVTAFLCTSTTGIAALVLGLPALLGSAALRGRKVELRRLLRRLALPGVAFVVLAAGLLAMRPQLLDVVEQVVVMTLNKGESESYAERGAMNQAAWSAFLESGGLGIGWGSTRASSAVPGLLSGAGVLGAIATVWFVARLRRAARLARATAPADHPARVVVDAFGAALAGQLLAALLSAPMITTPIFFAQIGAMTAAVIRMRLDTAARRRVAAQGAVPPGYMEPGLISGR</sequence>
<feature type="transmembrane region" description="Helical" evidence="1">
    <location>
        <begin position="250"/>
        <end position="276"/>
    </location>
</feature>
<feature type="transmembrane region" description="Helical" evidence="1">
    <location>
        <begin position="133"/>
        <end position="151"/>
    </location>
</feature>
<dbReference type="RefSeq" id="WP_211844400.1">
    <property type="nucleotide sequence ID" value="NZ_JAAEDL010000001.1"/>
</dbReference>
<feature type="transmembrane region" description="Helical" evidence="1">
    <location>
        <begin position="78"/>
        <end position="98"/>
    </location>
</feature>
<name>A0A9X9X5R3_9PROT</name>
<evidence type="ECO:0000256" key="1">
    <source>
        <dbReference type="SAM" id="Phobius"/>
    </source>
</evidence>
<organism evidence="2 3">
    <name type="scientific">Neoroseomonas eburnea</name>
    <dbReference type="NCBI Taxonomy" id="1346889"/>
    <lineage>
        <taxon>Bacteria</taxon>
        <taxon>Pseudomonadati</taxon>
        <taxon>Pseudomonadota</taxon>
        <taxon>Alphaproteobacteria</taxon>
        <taxon>Acetobacterales</taxon>
        <taxon>Acetobacteraceae</taxon>
        <taxon>Neoroseomonas</taxon>
    </lineage>
</organism>
<keyword evidence="3" id="KW-1185">Reference proteome</keyword>
<evidence type="ECO:0008006" key="4">
    <source>
        <dbReference type="Google" id="ProtNLM"/>
    </source>
</evidence>
<protein>
    <recommendedName>
        <fullName evidence="4">O-antigen ligase domain-containing protein</fullName>
    </recommendedName>
</protein>
<feature type="transmembrane region" description="Helical" evidence="1">
    <location>
        <begin position="37"/>
        <end position="66"/>
    </location>
</feature>
<feature type="transmembrane region" description="Helical" evidence="1">
    <location>
        <begin position="411"/>
        <end position="431"/>
    </location>
</feature>
<reference evidence="2" key="1">
    <citation type="submission" date="2020-01" db="EMBL/GenBank/DDBJ databases">
        <authorList>
            <person name="Rat A."/>
        </authorList>
    </citation>
    <scope>NUCLEOTIDE SEQUENCE</scope>
    <source>
        <strain evidence="2">LMG 31228</strain>
    </source>
</reference>
<feature type="transmembrane region" description="Helical" evidence="1">
    <location>
        <begin position="220"/>
        <end position="238"/>
    </location>
</feature>
<accession>A0A9X9X5R3</accession>
<evidence type="ECO:0000313" key="3">
    <source>
        <dbReference type="Proteomes" id="UP001138709"/>
    </source>
</evidence>
<evidence type="ECO:0000313" key="2">
    <source>
        <dbReference type="EMBL" id="MBR0679049.1"/>
    </source>
</evidence>
<comment type="caution">
    <text evidence="2">The sequence shown here is derived from an EMBL/GenBank/DDBJ whole genome shotgun (WGS) entry which is preliminary data.</text>
</comment>
<dbReference type="EMBL" id="JAAEDL010000001">
    <property type="protein sequence ID" value="MBR0679049.1"/>
    <property type="molecule type" value="Genomic_DNA"/>
</dbReference>
<keyword evidence="1" id="KW-1133">Transmembrane helix</keyword>
<feature type="transmembrane region" description="Helical" evidence="1">
    <location>
        <begin position="369"/>
        <end position="390"/>
    </location>
</feature>